<sequence>MGNSLPAKAEETANFLLFVDRLFDSVSGSLITTAGGSNCKDDDIEDCVKVFLLDNPEHDMHGVFAYSEDSVSE</sequence>
<evidence type="ECO:0000313" key="1">
    <source>
        <dbReference type="EMBL" id="RZC42305.1"/>
    </source>
</evidence>
<protein>
    <submittedName>
        <fullName evidence="1">Uncharacterized protein</fullName>
    </submittedName>
</protein>
<feature type="non-terminal residue" evidence="1">
    <location>
        <position position="73"/>
    </location>
</feature>
<gene>
    <name evidence="1" type="ORF">BDFB_008241</name>
</gene>
<keyword evidence="2" id="KW-1185">Reference proteome</keyword>
<dbReference type="OrthoDB" id="7440550at2759"/>
<name>A0A482WBC3_ASBVE</name>
<dbReference type="AlphaFoldDB" id="A0A482WBC3"/>
<dbReference type="Proteomes" id="UP000292052">
    <property type="component" value="Unassembled WGS sequence"/>
</dbReference>
<organism evidence="1 2">
    <name type="scientific">Asbolus verrucosus</name>
    <name type="common">Desert ironclad beetle</name>
    <dbReference type="NCBI Taxonomy" id="1661398"/>
    <lineage>
        <taxon>Eukaryota</taxon>
        <taxon>Metazoa</taxon>
        <taxon>Ecdysozoa</taxon>
        <taxon>Arthropoda</taxon>
        <taxon>Hexapoda</taxon>
        <taxon>Insecta</taxon>
        <taxon>Pterygota</taxon>
        <taxon>Neoptera</taxon>
        <taxon>Endopterygota</taxon>
        <taxon>Coleoptera</taxon>
        <taxon>Polyphaga</taxon>
        <taxon>Cucujiformia</taxon>
        <taxon>Tenebrionidae</taxon>
        <taxon>Pimeliinae</taxon>
        <taxon>Asbolus</taxon>
    </lineage>
</organism>
<comment type="caution">
    <text evidence="1">The sequence shown here is derived from an EMBL/GenBank/DDBJ whole genome shotgun (WGS) entry which is preliminary data.</text>
</comment>
<reference evidence="1 2" key="1">
    <citation type="submission" date="2017-03" db="EMBL/GenBank/DDBJ databases">
        <title>Genome of the blue death feigning beetle - Asbolus verrucosus.</title>
        <authorList>
            <person name="Rider S.D."/>
        </authorList>
    </citation>
    <scope>NUCLEOTIDE SEQUENCE [LARGE SCALE GENOMIC DNA]</scope>
    <source>
        <strain evidence="1">Butters</strain>
        <tissue evidence="1">Head and leg muscle</tissue>
    </source>
</reference>
<dbReference type="EMBL" id="QDEB01009274">
    <property type="protein sequence ID" value="RZC42305.1"/>
    <property type="molecule type" value="Genomic_DNA"/>
</dbReference>
<evidence type="ECO:0000313" key="2">
    <source>
        <dbReference type="Proteomes" id="UP000292052"/>
    </source>
</evidence>
<proteinExistence type="predicted"/>
<accession>A0A482WBC3</accession>